<dbReference type="RefSeq" id="WP_012064058.1">
    <property type="nucleotide sequence ID" value="NC_009633.1"/>
</dbReference>
<dbReference type="SFLD" id="SFLDG01129">
    <property type="entry name" value="C1.5:_HAD__Beta-PGM__Phosphata"/>
    <property type="match status" value="1"/>
</dbReference>
<dbReference type="InterPro" id="IPR050155">
    <property type="entry name" value="HAD-like_hydrolase_sf"/>
</dbReference>
<sequence>MIKYIIFDFDGTLVDSLDIAINAVNKLSDKFGFKKVKKEEFDFLRKLSIPERCKHLSVPMYKLPFWAAHFYNEYKSSIQDIALFEGIKEVLDELRNRGYELAIISSNSEDNIREFLEKNQIYSIKEVFASKHIFGKDKVLNAFMKKEKLSNSEIIYVGDEERDILACKKVGVKIISVSWGFDLLETIKQKEPDYIVNSPEEILSIV</sequence>
<reference evidence="2" key="1">
    <citation type="journal article" date="2016" name="Genome Announc.">
        <title>Complete genome sequence of Alkaliphilus metalliredigens strain QYMF, an alkaliphilic and metal-reducing bacterium isolated from borax-contaminated leachate ponds.</title>
        <authorList>
            <person name="Hwang C."/>
            <person name="Copeland A."/>
            <person name="Lucas S."/>
            <person name="Lapidus A."/>
            <person name="Barry K."/>
            <person name="Detter J.C."/>
            <person name="Glavina Del Rio T."/>
            <person name="Hammon N."/>
            <person name="Israni S."/>
            <person name="Dalin E."/>
            <person name="Tice H."/>
            <person name="Pitluck S."/>
            <person name="Chertkov O."/>
            <person name="Brettin T."/>
            <person name="Bruce D."/>
            <person name="Han C."/>
            <person name="Schmutz J."/>
            <person name="Larimer F."/>
            <person name="Land M.L."/>
            <person name="Hauser L."/>
            <person name="Kyrpides N."/>
            <person name="Mikhailova N."/>
            <person name="Ye Q."/>
            <person name="Zhou J."/>
            <person name="Richardson P."/>
            <person name="Fields M.W."/>
        </authorList>
    </citation>
    <scope>NUCLEOTIDE SEQUENCE [LARGE SCALE GENOMIC DNA]</scope>
    <source>
        <strain evidence="2">QYMF</strain>
    </source>
</reference>
<dbReference type="Gene3D" id="1.10.150.240">
    <property type="entry name" value="Putative phosphatase, domain 2"/>
    <property type="match status" value="1"/>
</dbReference>
<organism evidence="1 2">
    <name type="scientific">Alkaliphilus metalliredigens (strain QYMF)</name>
    <dbReference type="NCBI Taxonomy" id="293826"/>
    <lineage>
        <taxon>Bacteria</taxon>
        <taxon>Bacillati</taxon>
        <taxon>Bacillota</taxon>
        <taxon>Clostridia</taxon>
        <taxon>Peptostreptococcales</taxon>
        <taxon>Natronincolaceae</taxon>
        <taxon>Alkaliphilus</taxon>
    </lineage>
</organism>
<dbReference type="HOGENOM" id="CLU_045011_19_3_9"/>
<dbReference type="GO" id="GO:0006281">
    <property type="term" value="P:DNA repair"/>
    <property type="evidence" value="ECO:0007669"/>
    <property type="project" value="TreeGrafter"/>
</dbReference>
<dbReference type="NCBIfam" id="TIGR01549">
    <property type="entry name" value="HAD-SF-IA-v1"/>
    <property type="match status" value="1"/>
</dbReference>
<dbReference type="Proteomes" id="UP000001572">
    <property type="component" value="Chromosome"/>
</dbReference>
<keyword evidence="1" id="KW-0378">Hydrolase</keyword>
<dbReference type="Pfam" id="PF13419">
    <property type="entry name" value="HAD_2"/>
    <property type="match status" value="1"/>
</dbReference>
<dbReference type="GO" id="GO:0005829">
    <property type="term" value="C:cytosol"/>
    <property type="evidence" value="ECO:0007669"/>
    <property type="project" value="TreeGrafter"/>
</dbReference>
<dbReference type="KEGG" id="amt:Amet_2940"/>
<name>A6TSC2_ALKMQ</name>
<dbReference type="GO" id="GO:0008967">
    <property type="term" value="F:phosphoglycolate phosphatase activity"/>
    <property type="evidence" value="ECO:0007669"/>
    <property type="project" value="TreeGrafter"/>
</dbReference>
<dbReference type="SUPFAM" id="SSF56784">
    <property type="entry name" value="HAD-like"/>
    <property type="match status" value="1"/>
</dbReference>
<keyword evidence="2" id="KW-1185">Reference proteome</keyword>
<protein>
    <submittedName>
        <fullName evidence="1">HAD-superfamily hydrolase, subfamily IA, variant 1</fullName>
    </submittedName>
</protein>
<gene>
    <name evidence="1" type="ordered locus">Amet_2940</name>
</gene>
<dbReference type="Gene3D" id="3.40.50.1000">
    <property type="entry name" value="HAD superfamily/HAD-like"/>
    <property type="match status" value="1"/>
</dbReference>
<dbReference type="SFLD" id="SFLDS00003">
    <property type="entry name" value="Haloacid_Dehalogenase"/>
    <property type="match status" value="1"/>
</dbReference>
<proteinExistence type="predicted"/>
<dbReference type="AlphaFoldDB" id="A6TSC2"/>
<evidence type="ECO:0000313" key="1">
    <source>
        <dbReference type="EMBL" id="ABR49090.1"/>
    </source>
</evidence>
<dbReference type="InterPro" id="IPR041492">
    <property type="entry name" value="HAD_2"/>
</dbReference>
<dbReference type="InterPro" id="IPR036412">
    <property type="entry name" value="HAD-like_sf"/>
</dbReference>
<dbReference type="InterPro" id="IPR023198">
    <property type="entry name" value="PGP-like_dom2"/>
</dbReference>
<dbReference type="EMBL" id="CP000724">
    <property type="protein sequence ID" value="ABR49090.1"/>
    <property type="molecule type" value="Genomic_DNA"/>
</dbReference>
<evidence type="ECO:0000313" key="2">
    <source>
        <dbReference type="Proteomes" id="UP000001572"/>
    </source>
</evidence>
<dbReference type="InterPro" id="IPR006439">
    <property type="entry name" value="HAD-SF_hydro_IA"/>
</dbReference>
<dbReference type="STRING" id="293826.Amet_2940"/>
<dbReference type="InterPro" id="IPR023214">
    <property type="entry name" value="HAD_sf"/>
</dbReference>
<accession>A6TSC2</accession>
<dbReference type="OrthoDB" id="9807630at2"/>
<dbReference type="PANTHER" id="PTHR43434:SF13">
    <property type="entry name" value="PHOSPHOGLYCOLATE PHOSPHATASE"/>
    <property type="match status" value="1"/>
</dbReference>
<dbReference type="PANTHER" id="PTHR43434">
    <property type="entry name" value="PHOSPHOGLYCOLATE PHOSPHATASE"/>
    <property type="match status" value="1"/>
</dbReference>
<dbReference type="eggNOG" id="COG0546">
    <property type="taxonomic scope" value="Bacteria"/>
</dbReference>